<evidence type="ECO:0000256" key="5">
    <source>
        <dbReference type="ARBA" id="ARBA00022824"/>
    </source>
</evidence>
<dbReference type="PANTHER" id="PTHR12174:SF23">
    <property type="entry name" value="MINOR HISTOCOMPATIBILITY ANTIGEN H13"/>
    <property type="match status" value="1"/>
</dbReference>
<feature type="transmembrane region" description="Helical" evidence="8">
    <location>
        <begin position="201"/>
        <end position="217"/>
    </location>
</feature>
<evidence type="ECO:0000256" key="6">
    <source>
        <dbReference type="ARBA" id="ARBA00022989"/>
    </source>
</evidence>
<keyword evidence="5" id="KW-0256">Endoplasmic reticulum</keyword>
<comment type="subcellular location">
    <subcellularLocation>
        <location evidence="1">Endoplasmic reticulum membrane</location>
        <topology evidence="1">Multi-pass membrane protein</topology>
    </subcellularLocation>
</comment>
<feature type="transmembrane region" description="Helical" evidence="8">
    <location>
        <begin position="301"/>
        <end position="324"/>
    </location>
</feature>
<feature type="transmembrane region" description="Helical" evidence="8">
    <location>
        <begin position="223"/>
        <end position="241"/>
    </location>
</feature>
<evidence type="ECO:0000256" key="3">
    <source>
        <dbReference type="ARBA" id="ARBA00022692"/>
    </source>
</evidence>
<dbReference type="Proteomes" id="UP000683925">
    <property type="component" value="Unassembled WGS sequence"/>
</dbReference>
<dbReference type="GO" id="GO:0098553">
    <property type="term" value="C:lumenal side of endoplasmic reticulum membrane"/>
    <property type="evidence" value="ECO:0007669"/>
    <property type="project" value="TreeGrafter"/>
</dbReference>
<reference evidence="9" key="1">
    <citation type="submission" date="2021-01" db="EMBL/GenBank/DDBJ databases">
        <authorList>
            <consortium name="Genoscope - CEA"/>
            <person name="William W."/>
        </authorList>
    </citation>
    <scope>NUCLEOTIDE SEQUENCE</scope>
</reference>
<keyword evidence="6 8" id="KW-1133">Transmembrane helix</keyword>
<keyword evidence="4" id="KW-0378">Hydrolase</keyword>
<keyword evidence="7 8" id="KW-0472">Membrane</keyword>
<feature type="transmembrane region" description="Helical" evidence="8">
    <location>
        <begin position="159"/>
        <end position="181"/>
    </location>
</feature>
<keyword evidence="10" id="KW-1185">Reference proteome</keyword>
<feature type="transmembrane region" description="Helical" evidence="8">
    <location>
        <begin position="253"/>
        <end position="271"/>
    </location>
</feature>
<evidence type="ECO:0000256" key="7">
    <source>
        <dbReference type="ARBA" id="ARBA00023136"/>
    </source>
</evidence>
<gene>
    <name evidence="9" type="ORF">POCTA_138.1.T0060140</name>
</gene>
<sequence>MYFYILFIFIQSQGFELFIEKDKQYLIANENKTDIRFKDESLDQTQCHPSKQYLENSNEKHTKFIFNNNHQKDQITIVMHPLVYDTDVLNILYTPKKKPSEIEPNSSEQFIISYECKANKDQISWSLIVLEFQVFFDQNHSQYYSIFFYKQCQQTELQIHPLIILLILAVSLIIIGTNYGLQEIKMLEQIKTDEFNAKTSVLFILSASVLLFCLFKFPYIGQIVLSVVIFFLAILSIQIIIEDQLQKMIGKNTLVKIVSYLISFGIVFLYFYYKHWIVNNIVAFLITLLMFKIIEIDSFKTATLLLSLAFFYDIFWVFISPYFFGTSVMAQVATSIDLPMKFICPPLMISNTSPLMKCSILGLGDILLPGIVIKYVLKFENLVNKGYCMYITSIIGYCIGLIVCMCSLVIYQQAQPALLYLVPIILIPVMIMSVIRKQFYQLWKGQIFKSQKQAGVYELQQSEQV</sequence>
<accession>A0A8S1S6P1</accession>
<dbReference type="AlphaFoldDB" id="A0A8S1S6P1"/>
<evidence type="ECO:0008006" key="11">
    <source>
        <dbReference type="Google" id="ProtNLM"/>
    </source>
</evidence>
<feature type="transmembrane region" description="Helical" evidence="8">
    <location>
        <begin position="277"/>
        <end position="294"/>
    </location>
</feature>
<evidence type="ECO:0000256" key="1">
    <source>
        <dbReference type="ARBA" id="ARBA00004477"/>
    </source>
</evidence>
<feature type="transmembrane region" description="Helical" evidence="8">
    <location>
        <begin position="389"/>
        <end position="411"/>
    </location>
</feature>
<evidence type="ECO:0000256" key="4">
    <source>
        <dbReference type="ARBA" id="ARBA00022801"/>
    </source>
</evidence>
<dbReference type="EMBL" id="CAJJDP010000005">
    <property type="protein sequence ID" value="CAD8134970.1"/>
    <property type="molecule type" value="Genomic_DNA"/>
</dbReference>
<proteinExistence type="inferred from homology"/>
<dbReference type="InterPro" id="IPR007369">
    <property type="entry name" value="Peptidase_A22B_SPP"/>
</dbReference>
<comment type="similarity">
    <text evidence="2">Belongs to the peptidase A22B family.</text>
</comment>
<evidence type="ECO:0000313" key="10">
    <source>
        <dbReference type="Proteomes" id="UP000683925"/>
    </source>
</evidence>
<dbReference type="GO" id="GO:0033619">
    <property type="term" value="P:membrane protein proteolysis"/>
    <property type="evidence" value="ECO:0007669"/>
    <property type="project" value="TreeGrafter"/>
</dbReference>
<evidence type="ECO:0000256" key="2">
    <source>
        <dbReference type="ARBA" id="ARBA00006859"/>
    </source>
</evidence>
<organism evidence="9 10">
    <name type="scientific">Paramecium octaurelia</name>
    <dbReference type="NCBI Taxonomy" id="43137"/>
    <lineage>
        <taxon>Eukaryota</taxon>
        <taxon>Sar</taxon>
        <taxon>Alveolata</taxon>
        <taxon>Ciliophora</taxon>
        <taxon>Intramacronucleata</taxon>
        <taxon>Oligohymenophorea</taxon>
        <taxon>Peniculida</taxon>
        <taxon>Parameciidae</taxon>
        <taxon>Paramecium</taxon>
    </lineage>
</organism>
<dbReference type="InterPro" id="IPR006639">
    <property type="entry name" value="Preselin/SPP"/>
</dbReference>
<dbReference type="GO" id="GO:0098554">
    <property type="term" value="C:cytoplasmic side of endoplasmic reticulum membrane"/>
    <property type="evidence" value="ECO:0007669"/>
    <property type="project" value="TreeGrafter"/>
</dbReference>
<protein>
    <recommendedName>
        <fullName evidence="11">Signal peptide peptidase</fullName>
    </recommendedName>
</protein>
<dbReference type="SMART" id="SM00730">
    <property type="entry name" value="PSN"/>
    <property type="match status" value="1"/>
</dbReference>
<feature type="transmembrane region" description="Helical" evidence="8">
    <location>
        <begin position="417"/>
        <end position="435"/>
    </location>
</feature>
<dbReference type="Pfam" id="PF04258">
    <property type="entry name" value="Peptidase_A22B"/>
    <property type="match status" value="1"/>
</dbReference>
<keyword evidence="3 8" id="KW-0812">Transmembrane</keyword>
<dbReference type="GO" id="GO:0006465">
    <property type="term" value="P:signal peptide processing"/>
    <property type="evidence" value="ECO:0007669"/>
    <property type="project" value="TreeGrafter"/>
</dbReference>
<dbReference type="OMA" id="MHPLVYD"/>
<dbReference type="PANTHER" id="PTHR12174">
    <property type="entry name" value="SIGNAL PEPTIDE PEPTIDASE"/>
    <property type="match status" value="1"/>
</dbReference>
<evidence type="ECO:0000256" key="8">
    <source>
        <dbReference type="SAM" id="Phobius"/>
    </source>
</evidence>
<dbReference type="OrthoDB" id="300239at2759"/>
<comment type="caution">
    <text evidence="9">The sequence shown here is derived from an EMBL/GenBank/DDBJ whole genome shotgun (WGS) entry which is preliminary data.</text>
</comment>
<evidence type="ECO:0000313" key="9">
    <source>
        <dbReference type="EMBL" id="CAD8134970.1"/>
    </source>
</evidence>
<name>A0A8S1S6P1_PAROT</name>
<dbReference type="GO" id="GO:0042500">
    <property type="term" value="F:aspartic endopeptidase activity, intramembrane cleaving"/>
    <property type="evidence" value="ECO:0007669"/>
    <property type="project" value="InterPro"/>
</dbReference>